<evidence type="ECO:0000256" key="5">
    <source>
        <dbReference type="SAM" id="Coils"/>
    </source>
</evidence>
<protein>
    <recommendedName>
        <fullName evidence="8">Dynactin subunit 2</fullName>
    </recommendedName>
</protein>
<comment type="subcellular location">
    <subcellularLocation>
        <location evidence="1">Cytoplasm</location>
    </subcellularLocation>
</comment>
<reference evidence="6" key="1">
    <citation type="journal article" date="2023" name="Mol. Biol. Evol.">
        <title>Third-Generation Sequencing Reveals the Adaptive Role of the Epigenome in Three Deep-Sea Polychaetes.</title>
        <authorList>
            <person name="Perez M."/>
            <person name="Aroh O."/>
            <person name="Sun Y."/>
            <person name="Lan Y."/>
            <person name="Juniper S.K."/>
            <person name="Young C.R."/>
            <person name="Angers B."/>
            <person name="Qian P.Y."/>
        </authorList>
    </citation>
    <scope>NUCLEOTIDE SEQUENCE</scope>
    <source>
        <strain evidence="6">R07B-5</strain>
    </source>
</reference>
<dbReference type="AlphaFoldDB" id="A0AAD9NP24"/>
<dbReference type="GO" id="GO:0005737">
    <property type="term" value="C:cytoplasm"/>
    <property type="evidence" value="ECO:0007669"/>
    <property type="project" value="UniProtKB-SubCell"/>
</dbReference>
<comment type="similarity">
    <text evidence="2">Belongs to the dynactin subunit 2 family.</text>
</comment>
<accession>A0AAD9NP24</accession>
<keyword evidence="5" id="KW-0175">Coiled coil</keyword>
<dbReference type="GO" id="GO:0030286">
    <property type="term" value="C:dynein complex"/>
    <property type="evidence" value="ECO:0007669"/>
    <property type="project" value="UniProtKB-KW"/>
</dbReference>
<evidence type="ECO:0000256" key="3">
    <source>
        <dbReference type="ARBA" id="ARBA00022490"/>
    </source>
</evidence>
<keyword evidence="3" id="KW-0963">Cytoplasm</keyword>
<dbReference type="PANTHER" id="PTHR15346">
    <property type="entry name" value="DYNACTIN SUBUNIT"/>
    <property type="match status" value="1"/>
</dbReference>
<evidence type="ECO:0000256" key="4">
    <source>
        <dbReference type="ARBA" id="ARBA00023017"/>
    </source>
</evidence>
<dbReference type="GO" id="GO:0007017">
    <property type="term" value="P:microtubule-based process"/>
    <property type="evidence" value="ECO:0007669"/>
    <property type="project" value="InterPro"/>
</dbReference>
<dbReference type="EMBL" id="JAODUO010000616">
    <property type="protein sequence ID" value="KAK2177145.1"/>
    <property type="molecule type" value="Genomic_DNA"/>
</dbReference>
<organism evidence="6 7">
    <name type="scientific">Ridgeia piscesae</name>
    <name type="common">Tubeworm</name>
    <dbReference type="NCBI Taxonomy" id="27915"/>
    <lineage>
        <taxon>Eukaryota</taxon>
        <taxon>Metazoa</taxon>
        <taxon>Spiralia</taxon>
        <taxon>Lophotrochozoa</taxon>
        <taxon>Annelida</taxon>
        <taxon>Polychaeta</taxon>
        <taxon>Sedentaria</taxon>
        <taxon>Canalipalpata</taxon>
        <taxon>Sabellida</taxon>
        <taxon>Siboglinidae</taxon>
        <taxon>Ridgeia</taxon>
    </lineage>
</organism>
<dbReference type="InterPro" id="IPR028133">
    <property type="entry name" value="Dynamitin"/>
</dbReference>
<proteinExistence type="inferred from homology"/>
<comment type="caution">
    <text evidence="6">The sequence shown here is derived from an EMBL/GenBank/DDBJ whole genome shotgun (WGS) entry which is preliminary data.</text>
</comment>
<evidence type="ECO:0000313" key="7">
    <source>
        <dbReference type="Proteomes" id="UP001209878"/>
    </source>
</evidence>
<gene>
    <name evidence="6" type="ORF">NP493_616g01055</name>
</gene>
<dbReference type="SMR" id="A0AAD9NP24"/>
<feature type="coiled-coil region" evidence="5">
    <location>
        <begin position="95"/>
        <end position="129"/>
    </location>
</feature>
<dbReference type="Proteomes" id="UP001209878">
    <property type="component" value="Unassembled WGS sequence"/>
</dbReference>
<evidence type="ECO:0008006" key="8">
    <source>
        <dbReference type="Google" id="ProtNLM"/>
    </source>
</evidence>
<evidence type="ECO:0000256" key="1">
    <source>
        <dbReference type="ARBA" id="ARBA00004496"/>
    </source>
</evidence>
<dbReference type="GO" id="GO:0005869">
    <property type="term" value="C:dynactin complex"/>
    <property type="evidence" value="ECO:0007669"/>
    <property type="project" value="InterPro"/>
</dbReference>
<sequence>MFKLSVLLLQAVDEPDIYETDELPEAEQALEGGELNDEGIEKVSVEASEAFTKFQGKSLDGSAIDFSDRIGKTKRTGYSVPRTEYEIVGEGCGVRETPQQKYQRLQHEMRELSEEVTQIKENIKSESSAAAMSPVALAKQVEYLQHQLSDLHLEKLLGSSGVVNLSDPQGALQKRLMTEIDGFKAPAAKQAGKKPEAAMSVGDSDHVTYQLFHRPEQAKFSNNAKLADIDQRLERIEVLLGNNPEKISTLTAETTNKTLMESVALLMSKLKLLDPTNLSDVELRLQVLGTRLEKLQKTQATVQDAGKQNKVTELYELVKKWDGVADSLPHIVDRLTALKDLHEQALQFSQAVTHLDMAQQQISSRLVNHGDMLKQVETTMSSNMATIKQNCAALEARLKTVKK</sequence>
<evidence type="ECO:0000313" key="6">
    <source>
        <dbReference type="EMBL" id="KAK2177145.1"/>
    </source>
</evidence>
<evidence type="ECO:0000256" key="2">
    <source>
        <dbReference type="ARBA" id="ARBA00006176"/>
    </source>
</evidence>
<dbReference type="Pfam" id="PF04912">
    <property type="entry name" value="Dynamitin"/>
    <property type="match status" value="1"/>
</dbReference>
<keyword evidence="4" id="KW-0243">Dynein</keyword>
<keyword evidence="7" id="KW-1185">Reference proteome</keyword>
<name>A0AAD9NP24_RIDPI</name>